<reference evidence="2 3" key="1">
    <citation type="journal article" date="2016" name="Nat. Commun.">
        <title>Thousands of microbial genomes shed light on interconnected biogeochemical processes in an aquifer system.</title>
        <authorList>
            <person name="Anantharaman K."/>
            <person name="Brown C.T."/>
            <person name="Hug L.A."/>
            <person name="Sharon I."/>
            <person name="Castelle C.J."/>
            <person name="Probst A.J."/>
            <person name="Thomas B.C."/>
            <person name="Singh A."/>
            <person name="Wilkins M.J."/>
            <person name="Karaoz U."/>
            <person name="Brodie E.L."/>
            <person name="Williams K.H."/>
            <person name="Hubbard S.S."/>
            <person name="Banfield J.F."/>
        </authorList>
    </citation>
    <scope>NUCLEOTIDE SEQUENCE [LARGE SCALE GENOMIC DNA]</scope>
</reference>
<protein>
    <recommendedName>
        <fullName evidence="4">Secondary thiamine-phosphate synthase enzyme</fullName>
    </recommendedName>
</protein>
<dbReference type="Proteomes" id="UP000178419">
    <property type="component" value="Unassembled WGS sequence"/>
</dbReference>
<dbReference type="SUPFAM" id="SSF111038">
    <property type="entry name" value="YjbQ-like"/>
    <property type="match status" value="1"/>
</dbReference>
<accession>A0A1F7XYQ8</accession>
<sequence>MLKLNIATTKKREIIDITKVINDLLIKNNFERGMCLLFISHTTCGLTTADLDPGTDLDYLDAFDAMFPKLAYRHPHDPSHVGDHIMSSLIGTSLSVPVTSASMVLGQWQKVVLIEFSGPKERHVNVMFLPEPEK</sequence>
<dbReference type="NCBIfam" id="TIGR00149">
    <property type="entry name" value="TIGR00149_YjbQ"/>
    <property type="match status" value="1"/>
</dbReference>
<dbReference type="PANTHER" id="PTHR30615:SF8">
    <property type="entry name" value="UPF0047 PROTEIN C4A8.02C"/>
    <property type="match status" value="1"/>
</dbReference>
<dbReference type="Pfam" id="PF01894">
    <property type="entry name" value="YjbQ"/>
    <property type="match status" value="1"/>
</dbReference>
<evidence type="ECO:0000256" key="1">
    <source>
        <dbReference type="ARBA" id="ARBA00005534"/>
    </source>
</evidence>
<name>A0A1F7XYQ8_9BACT</name>
<evidence type="ECO:0000313" key="3">
    <source>
        <dbReference type="Proteomes" id="UP000178419"/>
    </source>
</evidence>
<gene>
    <name evidence="2" type="ORF">A2714_01130</name>
</gene>
<dbReference type="PANTHER" id="PTHR30615">
    <property type="entry name" value="UNCHARACTERIZED PROTEIN YJBQ-RELATED"/>
    <property type="match status" value="1"/>
</dbReference>
<dbReference type="AlphaFoldDB" id="A0A1F7XYQ8"/>
<comment type="caution">
    <text evidence="2">The sequence shown here is derived from an EMBL/GenBank/DDBJ whole genome shotgun (WGS) entry which is preliminary data.</text>
</comment>
<dbReference type="Gene3D" id="2.60.120.460">
    <property type="entry name" value="YjbQ-like"/>
    <property type="match status" value="1"/>
</dbReference>
<dbReference type="InterPro" id="IPR001602">
    <property type="entry name" value="UPF0047_YjbQ-like"/>
</dbReference>
<evidence type="ECO:0000313" key="2">
    <source>
        <dbReference type="EMBL" id="OGM20184.1"/>
    </source>
</evidence>
<organism evidence="2 3">
    <name type="scientific">Candidatus Woesebacteria bacterium RIFCSPHIGHO2_01_FULL_38_9</name>
    <dbReference type="NCBI Taxonomy" id="1802492"/>
    <lineage>
        <taxon>Bacteria</taxon>
        <taxon>Candidatus Woeseibacteriota</taxon>
    </lineage>
</organism>
<dbReference type="PIRSF" id="PIRSF004681">
    <property type="entry name" value="UCP004681"/>
    <property type="match status" value="1"/>
</dbReference>
<comment type="similarity">
    <text evidence="1">Belongs to the UPF0047 family.</text>
</comment>
<evidence type="ECO:0008006" key="4">
    <source>
        <dbReference type="Google" id="ProtNLM"/>
    </source>
</evidence>
<dbReference type="InterPro" id="IPR035917">
    <property type="entry name" value="YjbQ-like_sf"/>
</dbReference>
<proteinExistence type="inferred from homology"/>
<dbReference type="EMBL" id="MGGE01000049">
    <property type="protein sequence ID" value="OGM20184.1"/>
    <property type="molecule type" value="Genomic_DNA"/>
</dbReference>